<organism evidence="2 3">
    <name type="scientific">Blautia obeum</name>
    <dbReference type="NCBI Taxonomy" id="40520"/>
    <lineage>
        <taxon>Bacteria</taxon>
        <taxon>Bacillati</taxon>
        <taxon>Bacillota</taxon>
        <taxon>Clostridia</taxon>
        <taxon>Lachnospirales</taxon>
        <taxon>Lachnospiraceae</taxon>
        <taxon>Blautia</taxon>
    </lineage>
</organism>
<proteinExistence type="predicted"/>
<name>A0A173WRJ1_9FIRM</name>
<evidence type="ECO:0000259" key="1">
    <source>
        <dbReference type="Pfam" id="PF08937"/>
    </source>
</evidence>
<sequence length="139" mass="16118">MPNLYDYRIFISHAWKYGSAYDSLVTLLNNAPYFSYYNYSAPKEKPLFPYGTPYTSYDIAQKITDKIKPAQITLVISGMYGAYSDWMKYEIDESKRMGKPVLGIIPWGQQQIPQYVQNNSTELVGWNTQSIVQAIRKYV</sequence>
<evidence type="ECO:0000313" key="3">
    <source>
        <dbReference type="Proteomes" id="UP000095409"/>
    </source>
</evidence>
<dbReference type="Proteomes" id="UP000095409">
    <property type="component" value="Unassembled WGS sequence"/>
</dbReference>
<dbReference type="EMBL" id="CYZD01000001">
    <property type="protein sequence ID" value="CUN41710.1"/>
    <property type="molecule type" value="Genomic_DNA"/>
</dbReference>
<reference evidence="2 3" key="1">
    <citation type="submission" date="2015-09" db="EMBL/GenBank/DDBJ databases">
        <authorList>
            <consortium name="Pathogen Informatics"/>
        </authorList>
    </citation>
    <scope>NUCLEOTIDE SEQUENCE [LARGE SCALE GENOMIC DNA]</scope>
    <source>
        <strain evidence="2 3">2789STDY5608837</strain>
    </source>
</reference>
<feature type="domain" description="Thoeris protein ThsB TIR-like" evidence="1">
    <location>
        <begin position="10"/>
        <end position="110"/>
    </location>
</feature>
<dbReference type="RefSeq" id="WP_055065455.1">
    <property type="nucleotide sequence ID" value="NZ_CYZD01000001.1"/>
</dbReference>
<protein>
    <submittedName>
        <fullName evidence="2">MTH538 TIR-like domain (DUF1863)</fullName>
    </submittedName>
</protein>
<dbReference type="InterPro" id="IPR015032">
    <property type="entry name" value="ThsB__TIR-like_domain"/>
</dbReference>
<evidence type="ECO:0000313" key="2">
    <source>
        <dbReference type="EMBL" id="CUN41710.1"/>
    </source>
</evidence>
<gene>
    <name evidence="2" type="ORF">ERS852394_00182</name>
</gene>
<dbReference type="AlphaFoldDB" id="A0A173WRJ1"/>
<dbReference type="Gene3D" id="3.40.50.9200">
    <property type="entry name" value="Hypothetical protein MTH538"/>
    <property type="match status" value="1"/>
</dbReference>
<accession>A0A173WRJ1</accession>
<dbReference type="InterPro" id="IPR036490">
    <property type="entry name" value="ThsB_TIR-like_sf"/>
</dbReference>
<dbReference type="Pfam" id="PF08937">
    <property type="entry name" value="ThsB_TIR"/>
    <property type="match status" value="1"/>
</dbReference>
<dbReference type="SUPFAM" id="SSF52206">
    <property type="entry name" value="Hypothetical protein MTH538"/>
    <property type="match status" value="1"/>
</dbReference>